<accession>A0A316YN19</accession>
<proteinExistence type="inferred from homology"/>
<dbReference type="InParanoid" id="A0A316YN19"/>
<dbReference type="GO" id="GO:0006508">
    <property type="term" value="P:proteolysis"/>
    <property type="evidence" value="ECO:0007669"/>
    <property type="project" value="UniProtKB-KW"/>
</dbReference>
<evidence type="ECO:0000256" key="1">
    <source>
        <dbReference type="ARBA" id="ARBA00009431"/>
    </source>
</evidence>
<dbReference type="InterPro" id="IPR029058">
    <property type="entry name" value="AB_hydrolase_fold"/>
</dbReference>
<reference evidence="8 9" key="1">
    <citation type="journal article" date="2018" name="Mol. Biol. Evol.">
        <title>Broad Genomic Sampling Reveals a Smut Pathogenic Ancestry of the Fungal Clade Ustilaginomycotina.</title>
        <authorList>
            <person name="Kijpornyongpan T."/>
            <person name="Mondo S.J."/>
            <person name="Barry K."/>
            <person name="Sandor L."/>
            <person name="Lee J."/>
            <person name="Lipzen A."/>
            <person name="Pangilinan J."/>
            <person name="LaButti K."/>
            <person name="Hainaut M."/>
            <person name="Henrissat B."/>
            <person name="Grigoriev I.V."/>
            <person name="Spatafora J.W."/>
            <person name="Aime M.C."/>
        </authorList>
    </citation>
    <scope>NUCLEOTIDE SEQUENCE [LARGE SCALE GENOMIC DNA]</scope>
    <source>
        <strain evidence="8 9">MCA 4198</strain>
    </source>
</reference>
<dbReference type="PANTHER" id="PTHR11802">
    <property type="entry name" value="SERINE PROTEASE FAMILY S10 SERINE CARBOXYPEPTIDASE"/>
    <property type="match status" value="1"/>
</dbReference>
<dbReference type="STRING" id="215250.A0A316YN19"/>
<evidence type="ECO:0000256" key="4">
    <source>
        <dbReference type="ARBA" id="ARBA00022801"/>
    </source>
</evidence>
<dbReference type="PANTHER" id="PTHR11802:SF452">
    <property type="entry name" value="CARBOXYPEPTIDASE"/>
    <property type="match status" value="1"/>
</dbReference>
<dbReference type="OrthoDB" id="443318at2759"/>
<keyword evidence="5" id="KW-0325">Glycoprotein</keyword>
<dbReference type="SUPFAM" id="SSF53474">
    <property type="entry name" value="alpha/beta-Hydrolases"/>
    <property type="match status" value="1"/>
</dbReference>
<keyword evidence="7" id="KW-0175">Coiled coil</keyword>
<feature type="coiled-coil region" evidence="7">
    <location>
        <begin position="87"/>
        <end position="118"/>
    </location>
</feature>
<dbReference type="InterPro" id="IPR033124">
    <property type="entry name" value="Ser_caboxypep_his_AS"/>
</dbReference>
<evidence type="ECO:0000256" key="5">
    <source>
        <dbReference type="ARBA" id="ARBA00023180"/>
    </source>
</evidence>
<sequence length="600" mass="66450">MVSSWLSKASALAVCAIAVSRAVATPTGAPAPAEEVKFDNLGQMHWDSDNSKTEPAPIGRPNFDRLDVAAIEKSFEAETKLWLQEAMQTGKHAAEDLNEKLQELLSNIEKTVDGVKHDATASAQDWIHKGLVWVNGVKYEKLIHPRFPDYALRLSTSSDISTKCDPDVKSYSGYFDVGEDKHLWFAFFESRSRKASAAPEKEPVVMWLNGGPGCSSSAGWLMEGVGPCTIDKNGTATKYNEHSWTNKASVFFLDQPVNVGYSYSESSEVNNTPQGAEDVYAFLSLFFTKFPEYSESPFTIAAESYGGRYAPLYAAKIHAENKKIKAQQEQSIQTAFSPKAINLHSIMLGNGLTNPKIQFPAVVDFACHGKYALWGKDSPECVKLTSKAKTCESLIDQCYKYDSRLTCLPAALYCWSGMYTDAQQSGRNLYDVRKSCNRDPDADGPLCYRDETYVERYMNEPAVKKAYGVPDSIKYQACNMQINQNFLMQGDSMHDSSAVLPEMIEDGIRLLVYAGEADFMCNAIGNERWSMQLETDYASELATNKKDWIVDGKKAGYVRSSGKGAVAYISVKNAGHMVPLDQPKAAQSMAETWLAHKDFA</sequence>
<dbReference type="AlphaFoldDB" id="A0A316YN19"/>
<protein>
    <recommendedName>
        <fullName evidence="6">Carboxypeptidase</fullName>
        <ecNumber evidence="6">3.4.16.-</ecNumber>
    </recommendedName>
</protein>
<evidence type="ECO:0000256" key="3">
    <source>
        <dbReference type="ARBA" id="ARBA00022670"/>
    </source>
</evidence>
<feature type="signal peptide" evidence="6">
    <location>
        <begin position="1"/>
        <end position="24"/>
    </location>
</feature>
<keyword evidence="6" id="KW-0732">Signal</keyword>
<dbReference type="Gene3D" id="3.40.50.1820">
    <property type="entry name" value="alpha/beta hydrolase"/>
    <property type="match status" value="1"/>
</dbReference>
<dbReference type="InterPro" id="IPR001563">
    <property type="entry name" value="Peptidase_S10"/>
</dbReference>
<dbReference type="Pfam" id="PF00450">
    <property type="entry name" value="Peptidase_S10"/>
    <property type="match status" value="1"/>
</dbReference>
<evidence type="ECO:0000256" key="6">
    <source>
        <dbReference type="RuleBase" id="RU361156"/>
    </source>
</evidence>
<dbReference type="EMBL" id="KZ819636">
    <property type="protein sequence ID" value="PWN90436.1"/>
    <property type="molecule type" value="Genomic_DNA"/>
</dbReference>
<keyword evidence="4 6" id="KW-0378">Hydrolase</keyword>
<dbReference type="RefSeq" id="XP_025377634.1">
    <property type="nucleotide sequence ID" value="XM_025519237.1"/>
</dbReference>
<organism evidence="8 9">
    <name type="scientific">Acaromyces ingoldii</name>
    <dbReference type="NCBI Taxonomy" id="215250"/>
    <lineage>
        <taxon>Eukaryota</taxon>
        <taxon>Fungi</taxon>
        <taxon>Dikarya</taxon>
        <taxon>Basidiomycota</taxon>
        <taxon>Ustilaginomycotina</taxon>
        <taxon>Exobasidiomycetes</taxon>
        <taxon>Exobasidiales</taxon>
        <taxon>Cryptobasidiaceae</taxon>
        <taxon>Acaromyces</taxon>
    </lineage>
</organism>
<dbReference type="PROSITE" id="PS00560">
    <property type="entry name" value="CARBOXYPEPT_SER_HIS"/>
    <property type="match status" value="1"/>
</dbReference>
<dbReference type="GO" id="GO:0004185">
    <property type="term" value="F:serine-type carboxypeptidase activity"/>
    <property type="evidence" value="ECO:0007669"/>
    <property type="project" value="UniProtKB-UniRule"/>
</dbReference>
<dbReference type="PROSITE" id="PS00131">
    <property type="entry name" value="CARBOXYPEPT_SER_SER"/>
    <property type="match status" value="1"/>
</dbReference>
<evidence type="ECO:0000256" key="2">
    <source>
        <dbReference type="ARBA" id="ARBA00022645"/>
    </source>
</evidence>
<evidence type="ECO:0000256" key="7">
    <source>
        <dbReference type="SAM" id="Coils"/>
    </source>
</evidence>
<comment type="similarity">
    <text evidence="1 6">Belongs to the peptidase S10 family.</text>
</comment>
<dbReference type="EC" id="3.4.16.-" evidence="6"/>
<evidence type="ECO:0000313" key="8">
    <source>
        <dbReference type="EMBL" id="PWN90436.1"/>
    </source>
</evidence>
<dbReference type="InterPro" id="IPR018202">
    <property type="entry name" value="Ser_caboxypep_ser_AS"/>
</dbReference>
<name>A0A316YN19_9BASI</name>
<dbReference type="GO" id="GO:0000324">
    <property type="term" value="C:fungal-type vacuole"/>
    <property type="evidence" value="ECO:0007669"/>
    <property type="project" value="TreeGrafter"/>
</dbReference>
<dbReference type="Gene3D" id="1.10.287.410">
    <property type="match status" value="1"/>
</dbReference>
<dbReference type="PRINTS" id="PR00724">
    <property type="entry name" value="CRBOXYPTASEC"/>
</dbReference>
<dbReference type="GeneID" id="37041153"/>
<feature type="chain" id="PRO_5016194657" description="Carboxypeptidase" evidence="6">
    <location>
        <begin position="25"/>
        <end position="600"/>
    </location>
</feature>
<evidence type="ECO:0000313" key="9">
    <source>
        <dbReference type="Proteomes" id="UP000245768"/>
    </source>
</evidence>
<dbReference type="Proteomes" id="UP000245768">
    <property type="component" value="Unassembled WGS sequence"/>
</dbReference>
<keyword evidence="3 6" id="KW-0645">Protease</keyword>
<keyword evidence="2 6" id="KW-0121">Carboxypeptidase</keyword>
<gene>
    <name evidence="8" type="ORF">FA10DRAFT_241210</name>
</gene>
<keyword evidence="9" id="KW-1185">Reference proteome</keyword>